<dbReference type="PANTHER" id="PTHR11902">
    <property type="entry name" value="ENOLASE"/>
    <property type="match status" value="1"/>
</dbReference>
<keyword evidence="3" id="KW-0460">Magnesium</keyword>
<dbReference type="SMART" id="SM01193">
    <property type="entry name" value="Enolase_N"/>
    <property type="match status" value="1"/>
</dbReference>
<evidence type="ECO:0000259" key="6">
    <source>
        <dbReference type="SMART" id="SM01193"/>
    </source>
</evidence>
<name>A0A383F3P4_9ZZZZ</name>
<sequence length="151" mass="15831">VTSIVDIHGREILDSRGLPTIEVEVELETGIRACGAVPSGASTGSHEATELRDEDLGRFSGMGVLGAIEAVNGEIFDALSGQDVEDQTTIDNLMIELDGTTSKSRLGANAVLAVSLAVIRTAAAQAKLPLYRYIGGVNARVLPVPMMNIIN</sequence>
<accession>A0A383F3P4</accession>
<evidence type="ECO:0000256" key="2">
    <source>
        <dbReference type="ARBA" id="ARBA00012058"/>
    </source>
</evidence>
<dbReference type="EMBL" id="UINC01230750">
    <property type="protein sequence ID" value="SVE63008.1"/>
    <property type="molecule type" value="Genomic_DNA"/>
</dbReference>
<dbReference type="GO" id="GO:0006096">
    <property type="term" value="P:glycolytic process"/>
    <property type="evidence" value="ECO:0007669"/>
    <property type="project" value="UniProtKB-KW"/>
</dbReference>
<dbReference type="SUPFAM" id="SSF54826">
    <property type="entry name" value="Enolase N-terminal domain-like"/>
    <property type="match status" value="1"/>
</dbReference>
<protein>
    <recommendedName>
        <fullName evidence="2">phosphopyruvate hydratase</fullName>
        <ecNumber evidence="2">4.2.1.11</ecNumber>
    </recommendedName>
</protein>
<dbReference type="PRINTS" id="PR00148">
    <property type="entry name" value="ENOLASE"/>
</dbReference>
<feature type="non-terminal residue" evidence="7">
    <location>
        <position position="1"/>
    </location>
</feature>
<dbReference type="GO" id="GO:0000287">
    <property type="term" value="F:magnesium ion binding"/>
    <property type="evidence" value="ECO:0007669"/>
    <property type="project" value="InterPro"/>
</dbReference>
<dbReference type="InterPro" id="IPR020811">
    <property type="entry name" value="Enolase_N"/>
</dbReference>
<reference evidence="7" key="1">
    <citation type="submission" date="2018-05" db="EMBL/GenBank/DDBJ databases">
        <authorList>
            <person name="Lanie J.A."/>
            <person name="Ng W.-L."/>
            <person name="Kazmierczak K.M."/>
            <person name="Andrzejewski T.M."/>
            <person name="Davidsen T.M."/>
            <person name="Wayne K.J."/>
            <person name="Tettelin H."/>
            <person name="Glass J.I."/>
            <person name="Rusch D."/>
            <person name="Podicherti R."/>
            <person name="Tsui H.-C.T."/>
            <person name="Winkler M.E."/>
        </authorList>
    </citation>
    <scope>NUCLEOTIDE SEQUENCE</scope>
</reference>
<evidence type="ECO:0000256" key="3">
    <source>
        <dbReference type="ARBA" id="ARBA00022842"/>
    </source>
</evidence>
<dbReference type="Pfam" id="PF03952">
    <property type="entry name" value="Enolase_N"/>
    <property type="match status" value="1"/>
</dbReference>
<keyword evidence="4" id="KW-0324">Glycolysis</keyword>
<dbReference type="EC" id="4.2.1.11" evidence="2"/>
<organism evidence="7">
    <name type="scientific">marine metagenome</name>
    <dbReference type="NCBI Taxonomy" id="408172"/>
    <lineage>
        <taxon>unclassified sequences</taxon>
        <taxon>metagenomes</taxon>
        <taxon>ecological metagenomes</taxon>
    </lineage>
</organism>
<comment type="cofactor">
    <cofactor evidence="1">
        <name>Mg(2+)</name>
        <dbReference type="ChEBI" id="CHEBI:18420"/>
    </cofactor>
</comment>
<gene>
    <name evidence="7" type="ORF">METZ01_LOCUS515862</name>
</gene>
<dbReference type="AlphaFoldDB" id="A0A383F3P4"/>
<dbReference type="InterPro" id="IPR036849">
    <property type="entry name" value="Enolase-like_C_sf"/>
</dbReference>
<feature type="domain" description="Enolase N-terminal" evidence="6">
    <location>
        <begin position="4"/>
        <end position="134"/>
    </location>
</feature>
<keyword evidence="5" id="KW-0456">Lyase</keyword>
<dbReference type="InterPro" id="IPR029017">
    <property type="entry name" value="Enolase-like_N"/>
</dbReference>
<dbReference type="Gene3D" id="3.30.390.10">
    <property type="entry name" value="Enolase-like, N-terminal domain"/>
    <property type="match status" value="1"/>
</dbReference>
<feature type="non-terminal residue" evidence="7">
    <location>
        <position position="151"/>
    </location>
</feature>
<dbReference type="GO" id="GO:0000015">
    <property type="term" value="C:phosphopyruvate hydratase complex"/>
    <property type="evidence" value="ECO:0007669"/>
    <property type="project" value="InterPro"/>
</dbReference>
<evidence type="ECO:0000313" key="7">
    <source>
        <dbReference type="EMBL" id="SVE63008.1"/>
    </source>
</evidence>
<dbReference type="Gene3D" id="3.20.20.120">
    <property type="entry name" value="Enolase-like C-terminal domain"/>
    <property type="match status" value="1"/>
</dbReference>
<evidence type="ECO:0000256" key="4">
    <source>
        <dbReference type="ARBA" id="ARBA00023152"/>
    </source>
</evidence>
<evidence type="ECO:0000256" key="5">
    <source>
        <dbReference type="ARBA" id="ARBA00023239"/>
    </source>
</evidence>
<dbReference type="PANTHER" id="PTHR11902:SF1">
    <property type="entry name" value="ENOLASE"/>
    <property type="match status" value="1"/>
</dbReference>
<evidence type="ECO:0000256" key="1">
    <source>
        <dbReference type="ARBA" id="ARBA00001946"/>
    </source>
</evidence>
<proteinExistence type="predicted"/>
<dbReference type="InterPro" id="IPR000941">
    <property type="entry name" value="Enolase"/>
</dbReference>
<dbReference type="FunFam" id="3.30.390.10:FF:000001">
    <property type="entry name" value="Enolase"/>
    <property type="match status" value="1"/>
</dbReference>
<dbReference type="GO" id="GO:0004634">
    <property type="term" value="F:phosphopyruvate hydratase activity"/>
    <property type="evidence" value="ECO:0007669"/>
    <property type="project" value="UniProtKB-EC"/>
</dbReference>